<dbReference type="Proteomes" id="UP001226084">
    <property type="component" value="Unassembled WGS sequence"/>
</dbReference>
<dbReference type="AlphaFoldDB" id="A0AAP5AGS8"/>
<evidence type="ECO:0000256" key="1">
    <source>
        <dbReference type="SAM" id="SignalP"/>
    </source>
</evidence>
<dbReference type="RefSeq" id="WP_307106885.1">
    <property type="nucleotide sequence ID" value="NZ_JAUTAS010000001.1"/>
</dbReference>
<comment type="caution">
    <text evidence="2">The sequence shown here is derived from an EMBL/GenBank/DDBJ whole genome shotgun (WGS) entry which is preliminary data.</text>
</comment>
<feature type="signal peptide" evidence="1">
    <location>
        <begin position="1"/>
        <end position="24"/>
    </location>
</feature>
<gene>
    <name evidence="2" type="ORF">QE424_001668</name>
</gene>
<dbReference type="EMBL" id="JAUTAS010000001">
    <property type="protein sequence ID" value="MDQ1108509.1"/>
    <property type="molecule type" value="Genomic_DNA"/>
</dbReference>
<feature type="chain" id="PRO_5043022553" description="YpeB-like protein with protease inhibitory function" evidence="1">
    <location>
        <begin position="25"/>
        <end position="148"/>
    </location>
</feature>
<evidence type="ECO:0000313" key="2">
    <source>
        <dbReference type="EMBL" id="MDQ1108509.1"/>
    </source>
</evidence>
<proteinExistence type="predicted"/>
<protein>
    <recommendedName>
        <fullName evidence="4">YpeB-like protein with protease inhibitory function</fullName>
    </recommendedName>
</protein>
<evidence type="ECO:0008006" key="4">
    <source>
        <dbReference type="Google" id="ProtNLM"/>
    </source>
</evidence>
<reference evidence="2" key="1">
    <citation type="submission" date="2023-07" db="EMBL/GenBank/DDBJ databases">
        <title>Functional and genomic diversity of the sorghum phyllosphere microbiome.</title>
        <authorList>
            <person name="Shade A."/>
        </authorList>
    </citation>
    <scope>NUCLEOTIDE SEQUENCE</scope>
    <source>
        <strain evidence="2">SORGH_AS_0457</strain>
    </source>
</reference>
<keyword evidence="1" id="KW-0732">Signal</keyword>
<evidence type="ECO:0000313" key="3">
    <source>
        <dbReference type="Proteomes" id="UP001226084"/>
    </source>
</evidence>
<organism evidence="2 3">
    <name type="scientific">Stenotrophomonas rhizophila</name>
    <dbReference type="NCBI Taxonomy" id="216778"/>
    <lineage>
        <taxon>Bacteria</taxon>
        <taxon>Pseudomonadati</taxon>
        <taxon>Pseudomonadota</taxon>
        <taxon>Gammaproteobacteria</taxon>
        <taxon>Lysobacterales</taxon>
        <taxon>Lysobacteraceae</taxon>
        <taxon>Stenotrophomonas</taxon>
    </lineage>
</organism>
<name>A0AAP5AGS8_9GAMM</name>
<sequence>MNPQAIRNTLAVVLVILCALPAPDAPAYAQFAPLLMPNANQAPRPEPADRWRLEFHDAADSDGIISFRLWVQEESPMHVDVPIRKGESDREIARAARDALANRLGQRYAAVVVDGEDVVITAQRGSPRFTVELLRDTVRDVDVDVDRD</sequence>
<accession>A0AAP5AGS8</accession>